<dbReference type="AlphaFoldDB" id="A0A9P0HMU7"/>
<sequence>MIFFLRLLKAQMLKSKLKNYIETRKYSIKEEERKHNWCSKCCNWWKKKCPCCFSDPSKVKTSYSKYEKFRISLFTQGTYENYILKSIIGFLSGVLLTYLFFIFFILQLNFPLGSATTMCSIFGLILSLGLAYSYKIRCIVFLLLPQFFSKRGRQALVAYAFILALTGPAKNTLHNMRVLSETMACGQGKLKAAVKSLIDLIKKPFYAIKDSMKQIMEKIKVVVEKVKEIITTLKRIVKSVIGVIKSAYEWLNSVVSMCGKKLGTPFERCEKAFGQAYDSCIETVPVFFDVLCKVTDFVQGVCYIVKPVDYICELFDFVSDEIVNFVKKKLTEFSSQVKNIFYVSVKFSHNFEFHTEQSKSVKEIAANIMMEVKQRSEKIVYFFDWMSFVFSFFFLYMLFQ</sequence>
<keyword evidence="1" id="KW-1133">Transmembrane helix</keyword>
<dbReference type="Pfam" id="PF26039">
    <property type="entry name" value="Dcst2"/>
    <property type="match status" value="1"/>
</dbReference>
<evidence type="ECO:0000313" key="2">
    <source>
        <dbReference type="EMBL" id="CAH1404522.1"/>
    </source>
</evidence>
<accession>A0A9P0HMU7</accession>
<evidence type="ECO:0000313" key="3">
    <source>
        <dbReference type="Proteomes" id="UP001152798"/>
    </source>
</evidence>
<evidence type="ECO:0000256" key="1">
    <source>
        <dbReference type="SAM" id="Phobius"/>
    </source>
</evidence>
<feature type="transmembrane region" description="Helical" evidence="1">
    <location>
        <begin position="82"/>
        <end position="106"/>
    </location>
</feature>
<dbReference type="EMBL" id="OV725082">
    <property type="protein sequence ID" value="CAH1404522.1"/>
    <property type="molecule type" value="Genomic_DNA"/>
</dbReference>
<dbReference type="InterPro" id="IPR051856">
    <property type="entry name" value="CSR-E3_Ligase_Protein"/>
</dbReference>
<feature type="transmembrane region" description="Helical" evidence="1">
    <location>
        <begin position="112"/>
        <end position="134"/>
    </location>
</feature>
<organism evidence="2 3">
    <name type="scientific">Nezara viridula</name>
    <name type="common">Southern green stink bug</name>
    <name type="synonym">Cimex viridulus</name>
    <dbReference type="NCBI Taxonomy" id="85310"/>
    <lineage>
        <taxon>Eukaryota</taxon>
        <taxon>Metazoa</taxon>
        <taxon>Ecdysozoa</taxon>
        <taxon>Arthropoda</taxon>
        <taxon>Hexapoda</taxon>
        <taxon>Insecta</taxon>
        <taxon>Pterygota</taxon>
        <taxon>Neoptera</taxon>
        <taxon>Paraneoptera</taxon>
        <taxon>Hemiptera</taxon>
        <taxon>Heteroptera</taxon>
        <taxon>Panheteroptera</taxon>
        <taxon>Pentatomomorpha</taxon>
        <taxon>Pentatomoidea</taxon>
        <taxon>Pentatomidae</taxon>
        <taxon>Pentatominae</taxon>
        <taxon>Nezara</taxon>
    </lineage>
</organism>
<proteinExistence type="predicted"/>
<keyword evidence="1" id="KW-0812">Transmembrane</keyword>
<name>A0A9P0HMU7_NEZVI</name>
<dbReference type="PANTHER" id="PTHR21041">
    <property type="entry name" value="DENDRITIC CELL-SPECIFIC TRANSMEMBRANE PROTEIN"/>
    <property type="match status" value="1"/>
</dbReference>
<gene>
    <name evidence="2" type="ORF">NEZAVI_LOCUS12920</name>
</gene>
<protein>
    <submittedName>
        <fullName evidence="2">Uncharacterized protein</fullName>
    </submittedName>
</protein>
<reference evidence="2" key="1">
    <citation type="submission" date="2022-01" db="EMBL/GenBank/DDBJ databases">
        <authorList>
            <person name="King R."/>
        </authorList>
    </citation>
    <scope>NUCLEOTIDE SEQUENCE</scope>
</reference>
<feature type="transmembrane region" description="Helical" evidence="1">
    <location>
        <begin position="379"/>
        <end position="399"/>
    </location>
</feature>
<dbReference type="PANTHER" id="PTHR21041:SF9">
    <property type="entry name" value="DENDRITIC CELL-SPECIFIC TRANSMEMBRANE PROTEIN-LIKE DOMAIN-CONTAINING PROTEIN"/>
    <property type="match status" value="1"/>
</dbReference>
<dbReference type="Proteomes" id="UP001152798">
    <property type="component" value="Chromosome 6"/>
</dbReference>
<keyword evidence="3" id="KW-1185">Reference proteome</keyword>
<keyword evidence="1" id="KW-0472">Membrane</keyword>
<dbReference type="OrthoDB" id="6622912at2759"/>